<keyword evidence="3" id="KW-1185">Reference proteome</keyword>
<keyword evidence="1" id="KW-0812">Transmembrane</keyword>
<reference evidence="2 3" key="1">
    <citation type="journal article" date="2012" name="FEMS Yeast Res.">
        <title>The genome sequence of the wine yeast VIN7 reveals an allotriploid hybrid genome with Saccharomyces cerevisiae and Saccharomyces kudriavzevii origins.</title>
        <authorList>
            <person name="Borneman A.R."/>
            <person name="Desany B.A."/>
            <person name="Riches D."/>
            <person name="Affourtit J.P."/>
            <person name="Forgan A.H."/>
            <person name="Pretorius I.S."/>
            <person name="Egholm M."/>
            <person name="Chambers P.J."/>
        </authorList>
    </citation>
    <scope>NUCLEOTIDE SEQUENCE [LARGE SCALE GENOMIC DNA]</scope>
    <source>
        <strain evidence="2 3">VIN7</strain>
    </source>
</reference>
<dbReference type="Proteomes" id="UP000009009">
    <property type="component" value="Unassembled WGS sequence"/>
</dbReference>
<sequence>MKINVLKHQKEHFCIYNVAMLTYTKWNLVTENIQLKVKVSIFSILQDQRIKKDDHKTLKMGLTSDKLKFRDINMDLIPAAKWTTKLQYFLYTWCQSALHVAMFSSDIYTCIKLLAFNTWSNNIIQPFLEFRISKWLFSGCIFCSSLILVIELIIGLGVYRRKEITSNYMNGVSRSINCLFNFKKYQIFELIVLTDEKKFSKWLFFSYFEISGCLKLVFGDSPRQIINGLTLWSVLLTVSNGAGSNANGTQNLSNLDNLSGIISKIKHIAKTNYEESVILSFMLFSFIIWVILISKLILSIIIFLIFVHPKFLPNERKAEGYGLKLKKYVSNAIDENLSKTIHELGILRDDEEEKTLYGNEEPQKVADYDGLDYSDACTIPSYYCYSDGEAFERVYTPIKAYFPHKYKHKCM</sequence>
<dbReference type="EMBL" id="AGVY01000323">
    <property type="protein sequence ID" value="EHN00954.1"/>
    <property type="molecule type" value="Genomic_DNA"/>
</dbReference>
<dbReference type="InterPro" id="IPR031606">
    <property type="entry name" value="Kch1/2"/>
</dbReference>
<name>H0GZ12_SACCK</name>
<gene>
    <name evidence="2" type="ORF">VIN7_9032</name>
</gene>
<dbReference type="PANTHER" id="PTHR36424">
    <property type="entry name" value="PHEROMONE-REGULATED MEMBRANE PROTEIN 6"/>
    <property type="match status" value="1"/>
</dbReference>
<dbReference type="PANTHER" id="PTHR36424:SF1">
    <property type="entry name" value="LOW AFFINITY K(+) TRANSPORTER 1-RELATED"/>
    <property type="match status" value="1"/>
</dbReference>
<dbReference type="GO" id="GO:0005886">
    <property type="term" value="C:plasma membrane"/>
    <property type="evidence" value="ECO:0007669"/>
    <property type="project" value="InterPro"/>
</dbReference>
<accession>H0GZ12</accession>
<evidence type="ECO:0000313" key="3">
    <source>
        <dbReference type="Proteomes" id="UP000009009"/>
    </source>
</evidence>
<evidence type="ECO:0000313" key="2">
    <source>
        <dbReference type="EMBL" id="EHN00954.1"/>
    </source>
</evidence>
<protein>
    <submittedName>
        <fullName evidence="2">Prm6p</fullName>
    </submittedName>
</protein>
<proteinExistence type="predicted"/>
<dbReference type="PhylomeDB" id="H0GZ12"/>
<dbReference type="Pfam" id="PF16944">
    <property type="entry name" value="KCH"/>
    <property type="match status" value="1"/>
</dbReference>
<dbReference type="HOGENOM" id="CLU_036942_0_0_1"/>
<keyword evidence="1" id="KW-0472">Membrane</keyword>
<comment type="caution">
    <text evidence="2">The sequence shown here is derived from an EMBL/GenBank/DDBJ whole genome shotgun (WGS) entry which is preliminary data.</text>
</comment>
<evidence type="ECO:0000256" key="1">
    <source>
        <dbReference type="SAM" id="Phobius"/>
    </source>
</evidence>
<feature type="transmembrane region" description="Helical" evidence="1">
    <location>
        <begin position="135"/>
        <end position="159"/>
    </location>
</feature>
<keyword evidence="1" id="KW-1133">Transmembrane helix</keyword>
<feature type="transmembrane region" description="Helical" evidence="1">
    <location>
        <begin position="281"/>
        <end position="307"/>
    </location>
</feature>
<dbReference type="AlphaFoldDB" id="H0GZ12"/>
<dbReference type="GO" id="GO:0015079">
    <property type="term" value="F:potassium ion transmembrane transporter activity"/>
    <property type="evidence" value="ECO:0007669"/>
    <property type="project" value="InterPro"/>
</dbReference>
<organism evidence="2 3">
    <name type="scientific">Saccharomyces cerevisiae x Saccharomyces kudriavzevii (strain VIN7)</name>
    <name type="common">Yeast</name>
    <dbReference type="NCBI Taxonomy" id="1095631"/>
    <lineage>
        <taxon>Eukaryota</taxon>
        <taxon>Fungi</taxon>
        <taxon>Dikarya</taxon>
        <taxon>Ascomycota</taxon>
        <taxon>Saccharomycotina</taxon>
        <taxon>Saccharomycetes</taxon>
        <taxon>Saccharomycetales</taxon>
        <taxon>Saccharomycetaceae</taxon>
        <taxon>Saccharomyces</taxon>
    </lineage>
</organism>
<dbReference type="OrthoDB" id="2128042at2759"/>